<comment type="caution">
    <text evidence="2">The sequence shown here is derived from an EMBL/GenBank/DDBJ whole genome shotgun (WGS) entry which is preliminary data.</text>
</comment>
<name>A0ABS8BSP7_9RHOB</name>
<keyword evidence="1" id="KW-1133">Transmembrane helix</keyword>
<keyword evidence="1" id="KW-0472">Membrane</keyword>
<evidence type="ECO:0000313" key="2">
    <source>
        <dbReference type="EMBL" id="MCB5198755.1"/>
    </source>
</evidence>
<dbReference type="RefSeq" id="WP_090160404.1">
    <property type="nucleotide sequence ID" value="NZ_JAJATZ010000002.1"/>
</dbReference>
<keyword evidence="3" id="KW-1185">Reference proteome</keyword>
<keyword evidence="1" id="KW-0812">Transmembrane</keyword>
<sequence length="179" mass="19649">MAETPTSRIWAGRFKYVGLVAMIFFVQLMPLNAIPVSFTGPDFLLLVTLAYAARRPDYLPFGLIMVVFLLADLLFQRPPGLWAALVCILSEMLRAQSRGLRNVPLLLEWGTISLGIVAITLGYRLILAITVVPQAPLALTLIQMVMTIVAYPVVVLVAQLIFGITRPAPGQTDSFGHKL</sequence>
<evidence type="ECO:0000313" key="3">
    <source>
        <dbReference type="Proteomes" id="UP001138961"/>
    </source>
</evidence>
<feature type="transmembrane region" description="Helical" evidence="1">
    <location>
        <begin position="138"/>
        <end position="162"/>
    </location>
</feature>
<reference evidence="2" key="1">
    <citation type="submission" date="2021-10" db="EMBL/GenBank/DDBJ databases">
        <title>Loktanella gaetbuli sp. nov., isolated from a tidal flat.</title>
        <authorList>
            <person name="Park S."/>
            <person name="Yoon J.-H."/>
        </authorList>
    </citation>
    <scope>NUCLEOTIDE SEQUENCE</scope>
    <source>
        <strain evidence="2">TSTF-M6</strain>
    </source>
</reference>
<accession>A0ABS8BSP7</accession>
<feature type="transmembrane region" description="Helical" evidence="1">
    <location>
        <begin position="106"/>
        <end position="126"/>
    </location>
</feature>
<dbReference type="EMBL" id="JAJATZ010000002">
    <property type="protein sequence ID" value="MCB5198755.1"/>
    <property type="molecule type" value="Genomic_DNA"/>
</dbReference>
<feature type="transmembrane region" description="Helical" evidence="1">
    <location>
        <begin position="16"/>
        <end position="38"/>
    </location>
</feature>
<feature type="transmembrane region" description="Helical" evidence="1">
    <location>
        <begin position="58"/>
        <end position="75"/>
    </location>
</feature>
<proteinExistence type="predicted"/>
<gene>
    <name evidence="2" type="ORF">LGQ03_05835</name>
</gene>
<organism evidence="2 3">
    <name type="scientific">Loktanella gaetbuli</name>
    <dbReference type="NCBI Taxonomy" id="2881335"/>
    <lineage>
        <taxon>Bacteria</taxon>
        <taxon>Pseudomonadati</taxon>
        <taxon>Pseudomonadota</taxon>
        <taxon>Alphaproteobacteria</taxon>
        <taxon>Rhodobacterales</taxon>
        <taxon>Roseobacteraceae</taxon>
        <taxon>Loktanella</taxon>
    </lineage>
</organism>
<dbReference type="Proteomes" id="UP001138961">
    <property type="component" value="Unassembled WGS sequence"/>
</dbReference>
<protein>
    <submittedName>
        <fullName evidence="2">Rod shape-determining protein MreD</fullName>
    </submittedName>
</protein>
<evidence type="ECO:0000256" key="1">
    <source>
        <dbReference type="SAM" id="Phobius"/>
    </source>
</evidence>